<dbReference type="InterPro" id="IPR053905">
    <property type="entry name" value="EF-G-like_DII"/>
</dbReference>
<evidence type="ECO:0000313" key="14">
    <source>
        <dbReference type="EMBL" id="MBK3519087.1"/>
    </source>
</evidence>
<dbReference type="PROSITE" id="PS51722">
    <property type="entry name" value="G_TR_2"/>
    <property type="match status" value="1"/>
</dbReference>
<feature type="compositionally biased region" description="Basic and acidic residues" evidence="12">
    <location>
        <begin position="67"/>
        <end position="242"/>
    </location>
</feature>
<dbReference type="EMBL" id="JAENRR010000052">
    <property type="protein sequence ID" value="MBK3519087.1"/>
    <property type="molecule type" value="Genomic_DNA"/>
</dbReference>
<evidence type="ECO:0000256" key="5">
    <source>
        <dbReference type="ARBA" id="ARBA00022540"/>
    </source>
</evidence>
<dbReference type="Pfam" id="PF22042">
    <property type="entry name" value="EF-G_D2"/>
    <property type="match status" value="1"/>
</dbReference>
<dbReference type="Pfam" id="PF00009">
    <property type="entry name" value="GTP_EFTU"/>
    <property type="match status" value="1"/>
</dbReference>
<dbReference type="CDD" id="cd03702">
    <property type="entry name" value="IF2_mtIF2_II"/>
    <property type="match status" value="1"/>
</dbReference>
<keyword evidence="4 9" id="KW-0963">Cytoplasm</keyword>
<dbReference type="InterPro" id="IPR009000">
    <property type="entry name" value="Transl_B-barrel_sf"/>
</dbReference>
<protein>
    <recommendedName>
        <fullName evidence="3 9">Translation initiation factor IF-2</fullName>
    </recommendedName>
</protein>
<dbReference type="InterPro" id="IPR023115">
    <property type="entry name" value="TIF_IF2_dom3"/>
</dbReference>
<evidence type="ECO:0000256" key="10">
    <source>
        <dbReference type="RuleBase" id="RU000644"/>
    </source>
</evidence>
<sequence>MAVGKRLSKVAREFNVGHHTIVEFLQKKGYKVETNPNTKISEEMYSLLAQEYRGDSHVKKESEKLARLKEKSKKESISLEDIRDDIEPVKEKEKPAETPAAKDESGPKVVGKVDLEAFKPKKKEAPAAQPKAEKKVEKEAPAPKVEAPKAEPKKVEEKKVEKKPEKKPEHIPTKVEPVEEMKVVGKIDLENKPSKAAEKPKKKEKAEPQAKTEKPKKKVEVKAEKPKKEEAPKAPKAEEKPAPEAPAKPQEGESKTEEGDTFRATQVKKLSGPTVIGKIELPKTPVKSSENKDANKNNANKKRKRKRIKKDKEKVDINQKQQQGGGNKPAGQGGPGGDRKDTRPQRQRPARVKKRPIKAEVNEEDVQKQIKDTLARLTSKGKNKGAKHRREKREMQSQRQQAEMEQADKEKSILKVTEFVTANELANMMSVQVNQIIATCMSLGMFVSINQRLDAETLALVAEEFGYTIEFVSADVVESIQEEEDKEEDLEDRPPIVTVMGHVDHGKTSLLDHVRKANVIAGEAGGITQHIGAYSVTREDGRQITFLDTPGHEAFTAMRARGAQVTDIAIIIVAADDNVMPQTIEAINHAAAAGVPMVFAINKIDKPGANPDRIKEELANMNYLVEDWGGKYQCQEISAKNGVNIDELLEKVLLEADLLELKANPEKRAVGSVIESSLDKGRGYVTTLLVQGGTMRVGDMILSGSHYGHVKAMFNERNQKVDSVGPSEPALVLGLNGAPQAGEQFNIMEDEREAKDIATKREQLQREQGMRTKKHITLDEIGRRIAIGNFQELNVIVKGDVDGSIEALSDSLIKLSTEEIQVNVIHKAVGQISESDIMLATASNAIVIGFQVRPSMAARRIAEKEEIDIRLYSIIYDAIEELKSAMEGMLSPEIKEEIVATIEIRETFKISKVGTIAGCMVKEGKIKRTNKIRLIREGIVVYTGELGSLKRFKDDVKEVATGYECGLNIDKYNDIKVGDLVEAYEEVEVSRKL</sequence>
<dbReference type="PROSITE" id="PS01176">
    <property type="entry name" value="IF2"/>
    <property type="match status" value="1"/>
</dbReference>
<dbReference type="CDD" id="cd03692">
    <property type="entry name" value="mtIF2_IVc"/>
    <property type="match status" value="1"/>
</dbReference>
<dbReference type="InterPro" id="IPR015760">
    <property type="entry name" value="TIF_IF2"/>
</dbReference>
<evidence type="ECO:0000313" key="15">
    <source>
        <dbReference type="Proteomes" id="UP000605676"/>
    </source>
</evidence>
<dbReference type="InterPro" id="IPR036925">
    <property type="entry name" value="TIF_IF2_dom3_sf"/>
</dbReference>
<gene>
    <name evidence="9 14" type="primary">infB</name>
    <name evidence="14" type="ORF">JIV24_17195</name>
</gene>
<keyword evidence="5 9" id="KW-0396">Initiation factor</keyword>
<dbReference type="SUPFAM" id="SSF52156">
    <property type="entry name" value="Initiation factor IF2/eIF5b, domain 3"/>
    <property type="match status" value="1"/>
</dbReference>
<dbReference type="PANTHER" id="PTHR43381">
    <property type="entry name" value="TRANSLATION INITIATION FACTOR IF-2-RELATED"/>
    <property type="match status" value="1"/>
</dbReference>
<name>A0ABS1HN39_9BACT</name>
<dbReference type="SUPFAM" id="SSF52540">
    <property type="entry name" value="P-loop containing nucleoside triphosphate hydrolases"/>
    <property type="match status" value="1"/>
</dbReference>
<evidence type="ECO:0000259" key="13">
    <source>
        <dbReference type="PROSITE" id="PS51722"/>
    </source>
</evidence>
<feature type="binding site" evidence="9">
    <location>
        <begin position="548"/>
        <end position="552"/>
    </location>
    <ligand>
        <name>GTP</name>
        <dbReference type="ChEBI" id="CHEBI:37565"/>
    </ligand>
</feature>
<dbReference type="InterPro" id="IPR005225">
    <property type="entry name" value="Small_GTP-bd"/>
</dbReference>
<comment type="caution">
    <text evidence="14">The sequence shown here is derived from an EMBL/GenBank/DDBJ whole genome shotgun (WGS) entry which is preliminary data.</text>
</comment>
<dbReference type="SUPFAM" id="SSF50447">
    <property type="entry name" value="Translation proteins"/>
    <property type="match status" value="2"/>
</dbReference>
<evidence type="ECO:0000256" key="2">
    <source>
        <dbReference type="ARBA" id="ARBA00007733"/>
    </source>
</evidence>
<keyword evidence="7 9" id="KW-0648">Protein biosynthesis</keyword>
<feature type="domain" description="Tr-type G" evidence="13">
    <location>
        <begin position="492"/>
        <end position="662"/>
    </location>
</feature>
<feature type="compositionally biased region" description="Gly residues" evidence="12">
    <location>
        <begin position="323"/>
        <end position="336"/>
    </location>
</feature>
<evidence type="ECO:0000256" key="9">
    <source>
        <dbReference type="HAMAP-Rule" id="MF_00100"/>
    </source>
</evidence>
<evidence type="ECO:0000256" key="1">
    <source>
        <dbReference type="ARBA" id="ARBA00004496"/>
    </source>
</evidence>
<dbReference type="Pfam" id="PF03144">
    <property type="entry name" value="GTP_EFTU_D2"/>
    <property type="match status" value="1"/>
</dbReference>
<keyword evidence="8 9" id="KW-0342">GTP-binding</keyword>
<keyword evidence="15" id="KW-1185">Reference proteome</keyword>
<dbReference type="HAMAP" id="MF_00100_B">
    <property type="entry name" value="IF_2_B"/>
    <property type="match status" value="1"/>
</dbReference>
<proteinExistence type="inferred from homology"/>
<evidence type="ECO:0000256" key="7">
    <source>
        <dbReference type="ARBA" id="ARBA00022917"/>
    </source>
</evidence>
<dbReference type="InterPro" id="IPR004161">
    <property type="entry name" value="EFTu-like_2"/>
</dbReference>
<evidence type="ECO:0000256" key="3">
    <source>
        <dbReference type="ARBA" id="ARBA00020675"/>
    </source>
</evidence>
<dbReference type="Gene3D" id="3.40.50.10050">
    <property type="entry name" value="Translation initiation factor IF- 2, domain 3"/>
    <property type="match status" value="1"/>
</dbReference>
<evidence type="ECO:0000256" key="11">
    <source>
        <dbReference type="RuleBase" id="RU000645"/>
    </source>
</evidence>
<reference evidence="14 15" key="1">
    <citation type="submission" date="2021-01" db="EMBL/GenBank/DDBJ databases">
        <title>Carboxyliciviraga sp.nov., isolated from coastal sediments.</title>
        <authorList>
            <person name="Lu D."/>
            <person name="Zhang T."/>
        </authorList>
    </citation>
    <scope>NUCLEOTIDE SEQUENCE [LARGE SCALE GENOMIC DNA]</scope>
    <source>
        <strain evidence="14 15">N1Y132</strain>
    </source>
</reference>
<dbReference type="Pfam" id="PF11987">
    <property type="entry name" value="IF-2"/>
    <property type="match status" value="1"/>
</dbReference>
<feature type="compositionally biased region" description="Basic and acidic residues" evidence="12">
    <location>
        <begin position="250"/>
        <end position="261"/>
    </location>
</feature>
<comment type="caution">
    <text evidence="9">Lacks conserved residue(s) required for the propagation of feature annotation.</text>
</comment>
<feature type="compositionally biased region" description="Basic residues" evidence="12">
    <location>
        <begin position="379"/>
        <end position="391"/>
    </location>
</feature>
<evidence type="ECO:0000256" key="8">
    <source>
        <dbReference type="ARBA" id="ARBA00023134"/>
    </source>
</evidence>
<comment type="function">
    <text evidence="9 10">One of the essential components for the initiation of protein synthesis. Protects formylmethionyl-tRNA from spontaneous hydrolysis and promotes its binding to the 30S ribosomal subunits. Also involved in the hydrolysis of GTP during the formation of the 70S ribosomal complex.</text>
</comment>
<dbReference type="Gene3D" id="2.40.30.10">
    <property type="entry name" value="Translation factors"/>
    <property type="match status" value="2"/>
</dbReference>
<comment type="subcellular location">
    <subcellularLocation>
        <location evidence="1 9 11">Cytoplasm</location>
    </subcellularLocation>
</comment>
<dbReference type="InterPro" id="IPR000178">
    <property type="entry name" value="TF_IF2_bacterial-like"/>
</dbReference>
<feature type="binding site" evidence="9">
    <location>
        <begin position="501"/>
        <end position="508"/>
    </location>
    <ligand>
        <name>GTP</name>
        <dbReference type="ChEBI" id="CHEBI:37565"/>
    </ligand>
</feature>
<keyword evidence="6 9" id="KW-0547">Nucleotide-binding</keyword>
<feature type="compositionally biased region" description="Basic residues" evidence="12">
    <location>
        <begin position="345"/>
        <end position="356"/>
    </location>
</feature>
<evidence type="ECO:0000256" key="12">
    <source>
        <dbReference type="SAM" id="MobiDB-lite"/>
    </source>
</evidence>
<evidence type="ECO:0000256" key="4">
    <source>
        <dbReference type="ARBA" id="ARBA00022490"/>
    </source>
</evidence>
<dbReference type="RefSeq" id="WP_200466308.1">
    <property type="nucleotide sequence ID" value="NZ_JAENRR010000052.1"/>
</dbReference>
<accession>A0ABS1HN39</accession>
<dbReference type="NCBIfam" id="TIGR00487">
    <property type="entry name" value="IF-2"/>
    <property type="match status" value="1"/>
</dbReference>
<dbReference type="CDD" id="cd01887">
    <property type="entry name" value="IF2_eIF5B"/>
    <property type="match status" value="1"/>
</dbReference>
<dbReference type="NCBIfam" id="TIGR00231">
    <property type="entry name" value="small_GTP"/>
    <property type="match status" value="1"/>
</dbReference>
<dbReference type="GO" id="GO:0003743">
    <property type="term" value="F:translation initiation factor activity"/>
    <property type="evidence" value="ECO:0007669"/>
    <property type="project" value="UniProtKB-KW"/>
</dbReference>
<dbReference type="InterPro" id="IPR000795">
    <property type="entry name" value="T_Tr_GTP-bd_dom"/>
</dbReference>
<comment type="similarity">
    <text evidence="2 9 10">Belongs to the TRAFAC class translation factor GTPase superfamily. Classic translation factor GTPase family. IF-2 subfamily.</text>
</comment>
<feature type="compositionally biased region" description="Basic and acidic residues" evidence="12">
    <location>
        <begin position="357"/>
        <end position="374"/>
    </location>
</feature>
<dbReference type="Proteomes" id="UP000605676">
    <property type="component" value="Unassembled WGS sequence"/>
</dbReference>
<dbReference type="Pfam" id="PF04760">
    <property type="entry name" value="IF2_N"/>
    <property type="match status" value="1"/>
</dbReference>
<feature type="binding site" evidence="9">
    <location>
        <begin position="602"/>
        <end position="605"/>
    </location>
    <ligand>
        <name>GTP</name>
        <dbReference type="ChEBI" id="CHEBI:37565"/>
    </ligand>
</feature>
<dbReference type="InterPro" id="IPR044145">
    <property type="entry name" value="IF2_II"/>
</dbReference>
<dbReference type="InterPro" id="IPR027417">
    <property type="entry name" value="P-loop_NTPase"/>
</dbReference>
<feature type="compositionally biased region" description="Basic residues" evidence="12">
    <location>
        <begin position="299"/>
        <end position="309"/>
    </location>
</feature>
<feature type="region of interest" description="Disordered" evidence="12">
    <location>
        <begin position="67"/>
        <end position="409"/>
    </location>
</feature>
<organism evidence="14 15">
    <name type="scientific">Carboxylicivirga marina</name>
    <dbReference type="NCBI Taxonomy" id="2800988"/>
    <lineage>
        <taxon>Bacteria</taxon>
        <taxon>Pseudomonadati</taxon>
        <taxon>Bacteroidota</taxon>
        <taxon>Bacteroidia</taxon>
        <taxon>Marinilabiliales</taxon>
        <taxon>Marinilabiliaceae</taxon>
        <taxon>Carboxylicivirga</taxon>
    </lineage>
</organism>
<evidence type="ECO:0000256" key="6">
    <source>
        <dbReference type="ARBA" id="ARBA00022741"/>
    </source>
</evidence>
<dbReference type="InterPro" id="IPR006847">
    <property type="entry name" value="IF2_N"/>
</dbReference>
<dbReference type="PANTHER" id="PTHR43381:SF5">
    <property type="entry name" value="TR-TYPE G DOMAIN-CONTAINING PROTEIN"/>
    <property type="match status" value="1"/>
</dbReference>
<dbReference type="Gene3D" id="3.40.50.300">
    <property type="entry name" value="P-loop containing nucleotide triphosphate hydrolases"/>
    <property type="match status" value="1"/>
</dbReference>